<feature type="domain" description="Metallo-beta-lactamase" evidence="5">
    <location>
        <begin position="60"/>
        <end position="264"/>
    </location>
</feature>
<reference evidence="6" key="1">
    <citation type="submission" date="2022-06" db="EMBL/GenBank/DDBJ databases">
        <title>Sequencing the genomes of 1000 actinobacteria strains.</title>
        <authorList>
            <person name="Klenk H.-P."/>
        </authorList>
    </citation>
    <scope>NUCLEOTIDE SEQUENCE</scope>
    <source>
        <strain evidence="6">DSM 46694</strain>
    </source>
</reference>
<dbReference type="Pfam" id="PF00753">
    <property type="entry name" value="Lactamase_B"/>
    <property type="match status" value="1"/>
</dbReference>
<keyword evidence="7" id="KW-1185">Reference proteome</keyword>
<dbReference type="PANTHER" id="PTHR42978">
    <property type="entry name" value="QUORUM-QUENCHING LACTONASE YTNP-RELATED-RELATED"/>
    <property type="match status" value="1"/>
</dbReference>
<evidence type="ECO:0000256" key="2">
    <source>
        <dbReference type="ARBA" id="ARBA00022723"/>
    </source>
</evidence>
<evidence type="ECO:0000313" key="7">
    <source>
        <dbReference type="Proteomes" id="UP001139648"/>
    </source>
</evidence>
<dbReference type="SMART" id="SM00849">
    <property type="entry name" value="Lactamase_B"/>
    <property type="match status" value="1"/>
</dbReference>
<dbReference type="Gene3D" id="3.60.15.10">
    <property type="entry name" value="Ribonuclease Z/Hydroxyacylglutathione hydrolase-like"/>
    <property type="match status" value="1"/>
</dbReference>
<evidence type="ECO:0000313" key="6">
    <source>
        <dbReference type="EMBL" id="MCP2356467.1"/>
    </source>
</evidence>
<dbReference type="RefSeq" id="WP_253743371.1">
    <property type="nucleotide sequence ID" value="NZ_BAABKA010000057.1"/>
</dbReference>
<sequence length="289" mass="31326">MIHRFTVGDLHCAVISDGQPEPPWVPPLSAFYTPETGVPEHELEAAIAEEGRGRSTLTCAYNCLCVQTSGGLALIDTGLGQGFLGYGPAIEPLVGRLGAGLAEAGFEPSDLAAVVFTHLHEDHVRGATWPGELAFPEAAGYAHAAEVAFWSKRAGELSDEQRRPAQEAIRLFGERLRPVEYGIELLPCVHTVDAAGHTPGHTAVLLRSRGERLLCLGDTFYDPLQLAHPAWRTPWDHDAARSVASRRRLLAWAAEESLLVHAYHLPFPGLGRIERRGDAFAWRPLAAGS</sequence>
<dbReference type="SUPFAM" id="SSF56281">
    <property type="entry name" value="Metallo-hydrolase/oxidoreductase"/>
    <property type="match status" value="1"/>
</dbReference>
<comment type="caution">
    <text evidence="6">The sequence shown here is derived from an EMBL/GenBank/DDBJ whole genome shotgun (WGS) entry which is preliminary data.</text>
</comment>
<dbReference type="InterPro" id="IPR051013">
    <property type="entry name" value="MBL_superfamily_lactonases"/>
</dbReference>
<dbReference type="GO" id="GO:0016787">
    <property type="term" value="F:hydrolase activity"/>
    <property type="evidence" value="ECO:0007669"/>
    <property type="project" value="UniProtKB-KW"/>
</dbReference>
<dbReference type="InterPro" id="IPR001279">
    <property type="entry name" value="Metallo-B-lactamas"/>
</dbReference>
<comment type="similarity">
    <text evidence="1">Belongs to the metallo-beta-lactamase superfamily.</text>
</comment>
<keyword evidence="3 6" id="KW-0378">Hydrolase</keyword>
<evidence type="ECO:0000259" key="5">
    <source>
        <dbReference type="SMART" id="SM00849"/>
    </source>
</evidence>
<dbReference type="AlphaFoldDB" id="A0A9X2K0N6"/>
<dbReference type="CDD" id="cd07720">
    <property type="entry name" value="OPHC2-like_MBL-fold"/>
    <property type="match status" value="1"/>
</dbReference>
<dbReference type="GO" id="GO:0046872">
    <property type="term" value="F:metal ion binding"/>
    <property type="evidence" value="ECO:0007669"/>
    <property type="project" value="UniProtKB-KW"/>
</dbReference>
<organism evidence="6 7">
    <name type="scientific">Nonomuraea thailandensis</name>
    <dbReference type="NCBI Taxonomy" id="1188745"/>
    <lineage>
        <taxon>Bacteria</taxon>
        <taxon>Bacillati</taxon>
        <taxon>Actinomycetota</taxon>
        <taxon>Actinomycetes</taxon>
        <taxon>Streptosporangiales</taxon>
        <taxon>Streptosporangiaceae</taxon>
        <taxon>Nonomuraea</taxon>
    </lineage>
</organism>
<keyword evidence="4" id="KW-0862">Zinc</keyword>
<evidence type="ECO:0000256" key="3">
    <source>
        <dbReference type="ARBA" id="ARBA00022801"/>
    </source>
</evidence>
<name>A0A9X2K0N6_9ACTN</name>
<keyword evidence="2" id="KW-0479">Metal-binding</keyword>
<dbReference type="InterPro" id="IPR036866">
    <property type="entry name" value="RibonucZ/Hydroxyglut_hydro"/>
</dbReference>
<evidence type="ECO:0000256" key="1">
    <source>
        <dbReference type="ARBA" id="ARBA00007749"/>
    </source>
</evidence>
<protein>
    <submittedName>
        <fullName evidence="6">Glyoxylase-like metal-dependent hydrolase (Beta-lactamase superfamily II)</fullName>
    </submittedName>
</protein>
<gene>
    <name evidence="6" type="ORF">HD597_003487</name>
</gene>
<evidence type="ECO:0000256" key="4">
    <source>
        <dbReference type="ARBA" id="ARBA00022833"/>
    </source>
</evidence>
<proteinExistence type="inferred from homology"/>
<dbReference type="Proteomes" id="UP001139648">
    <property type="component" value="Unassembled WGS sequence"/>
</dbReference>
<accession>A0A9X2K0N6</accession>
<dbReference type="EMBL" id="JAMZEB010000002">
    <property type="protein sequence ID" value="MCP2356467.1"/>
    <property type="molecule type" value="Genomic_DNA"/>
</dbReference>